<evidence type="ECO:0000313" key="2">
    <source>
        <dbReference type="EMBL" id="GJN02735.1"/>
    </source>
</evidence>
<name>A0AAV5CWX7_ELECO</name>
<dbReference type="InterPro" id="IPR036259">
    <property type="entry name" value="MFS_trans_sf"/>
</dbReference>
<reference evidence="2" key="1">
    <citation type="journal article" date="2018" name="DNA Res.">
        <title>Multiple hybrid de novo genome assembly of finger millet, an orphan allotetraploid crop.</title>
        <authorList>
            <person name="Hatakeyama M."/>
            <person name="Aluri S."/>
            <person name="Balachadran M.T."/>
            <person name="Sivarajan S.R."/>
            <person name="Patrignani A."/>
            <person name="Gruter S."/>
            <person name="Poveda L."/>
            <person name="Shimizu-Inatsugi R."/>
            <person name="Baeten J."/>
            <person name="Francoijs K.J."/>
            <person name="Nataraja K.N."/>
            <person name="Reddy Y.A.N."/>
            <person name="Phadnis S."/>
            <person name="Ravikumar R.L."/>
            <person name="Schlapbach R."/>
            <person name="Sreeman S.M."/>
            <person name="Shimizu K.K."/>
        </authorList>
    </citation>
    <scope>NUCLEOTIDE SEQUENCE</scope>
</reference>
<dbReference type="EMBL" id="BQKI01000009">
    <property type="protein sequence ID" value="GJN02735.1"/>
    <property type="molecule type" value="Genomic_DNA"/>
</dbReference>
<protein>
    <submittedName>
        <fullName evidence="2">Uncharacterized protein</fullName>
    </submittedName>
</protein>
<gene>
    <name evidence="2" type="primary">ga20116</name>
    <name evidence="2" type="ORF">PR202_ga20116</name>
</gene>
<keyword evidence="1" id="KW-0472">Membrane</keyword>
<dbReference type="Proteomes" id="UP001054889">
    <property type="component" value="Unassembled WGS sequence"/>
</dbReference>
<evidence type="ECO:0000256" key="1">
    <source>
        <dbReference type="SAM" id="Phobius"/>
    </source>
</evidence>
<evidence type="ECO:0000313" key="3">
    <source>
        <dbReference type="Proteomes" id="UP001054889"/>
    </source>
</evidence>
<sequence>MLQPFRLGFLPFSDALGGVVANLYTFTAILDVPSYDGQFIDDGLSNNESDAKPIDPLEWQLWSLAYLVDTSINSHVPSGELPLPCVCNGCSAPSILRESHPKQRKATSGRRRPVQTSSFRRLVARHEQLLTFAVVVATLQLFLHLTRANATALVLPMLPREAARAGGAVLALVNAAGVLGSALTTKRYGREATCAVSAALMVFCQVINYFNCYYSWYVSQYSKPMICQTGVPELVGAHVGLGGFTSTTTTTACHAAATCAVSCGLGWAWGALFWASPGPGEGIRSAGPAALGFAQMHCSLLTLRRLRHAALAYYAARIWS</sequence>
<dbReference type="Gene3D" id="1.20.1250.20">
    <property type="entry name" value="MFS general substrate transporter like domains"/>
    <property type="match status" value="1"/>
</dbReference>
<organism evidence="2 3">
    <name type="scientific">Eleusine coracana subsp. coracana</name>
    <dbReference type="NCBI Taxonomy" id="191504"/>
    <lineage>
        <taxon>Eukaryota</taxon>
        <taxon>Viridiplantae</taxon>
        <taxon>Streptophyta</taxon>
        <taxon>Embryophyta</taxon>
        <taxon>Tracheophyta</taxon>
        <taxon>Spermatophyta</taxon>
        <taxon>Magnoliopsida</taxon>
        <taxon>Liliopsida</taxon>
        <taxon>Poales</taxon>
        <taxon>Poaceae</taxon>
        <taxon>PACMAD clade</taxon>
        <taxon>Chloridoideae</taxon>
        <taxon>Cynodonteae</taxon>
        <taxon>Eleusininae</taxon>
        <taxon>Eleusine</taxon>
    </lineage>
</organism>
<keyword evidence="3" id="KW-1185">Reference proteome</keyword>
<accession>A0AAV5CWX7</accession>
<reference evidence="2" key="2">
    <citation type="submission" date="2021-12" db="EMBL/GenBank/DDBJ databases">
        <title>Resequencing data analysis of finger millet.</title>
        <authorList>
            <person name="Hatakeyama M."/>
            <person name="Aluri S."/>
            <person name="Balachadran M.T."/>
            <person name="Sivarajan S.R."/>
            <person name="Poveda L."/>
            <person name="Shimizu-Inatsugi R."/>
            <person name="Schlapbach R."/>
            <person name="Sreeman S.M."/>
            <person name="Shimizu K.K."/>
        </authorList>
    </citation>
    <scope>NUCLEOTIDE SEQUENCE</scope>
</reference>
<keyword evidence="1" id="KW-1133">Transmembrane helix</keyword>
<feature type="transmembrane region" description="Helical" evidence="1">
    <location>
        <begin position="195"/>
        <end position="217"/>
    </location>
</feature>
<dbReference type="AlphaFoldDB" id="A0AAV5CWX7"/>
<feature type="transmembrane region" description="Helical" evidence="1">
    <location>
        <begin position="165"/>
        <end position="183"/>
    </location>
</feature>
<proteinExistence type="predicted"/>
<feature type="transmembrane region" description="Helical" evidence="1">
    <location>
        <begin position="129"/>
        <end position="145"/>
    </location>
</feature>
<keyword evidence="1" id="KW-0812">Transmembrane</keyword>
<comment type="caution">
    <text evidence="2">The sequence shown here is derived from an EMBL/GenBank/DDBJ whole genome shotgun (WGS) entry which is preliminary data.</text>
</comment>